<evidence type="ECO:0000256" key="2">
    <source>
        <dbReference type="ARBA" id="ARBA00009840"/>
    </source>
</evidence>
<evidence type="ECO:0000256" key="5">
    <source>
        <dbReference type="SAM" id="Coils"/>
    </source>
</evidence>
<dbReference type="EMBL" id="FUYC01000016">
    <property type="protein sequence ID" value="SKA92534.1"/>
    <property type="molecule type" value="Genomic_DNA"/>
</dbReference>
<feature type="coiled-coil region" evidence="5">
    <location>
        <begin position="158"/>
        <end position="185"/>
    </location>
</feature>
<evidence type="ECO:0000313" key="8">
    <source>
        <dbReference type="EMBL" id="SKA92534.1"/>
    </source>
</evidence>
<name>A0A1T4XSM6_9BACT</name>
<protein>
    <submittedName>
        <fullName evidence="8">DNA recombination protein RmuC</fullName>
    </submittedName>
</protein>
<sequence>MLLSQPAFVAVLTFLLCACLAAVGLLLLVRRQTRLRADLEEQLHTARSERAVAENESQRIPALETEIAELQAQCRTLAEHKAELRARMDEANRAVEEKVALLSDLQTNLSDTFKVLSQETLRNNNDAFLQLAHESFAKLQESARGDLEQRRKGIEQLVSPLRENLDQVQNKIQELEKARVSAYSTLTEQVRSMALTQAKLKDETGKLVHALTKPLVRGRWGEIQLRRVVELAGMLDHCDFFEQQQTCSDQGNLRPDMIIRLPGDKNIVVDAKAPLEAYLEAIETTDEAQRDQQLDRHARHIRQHLRQLGGKSYWSRFTPTPEFVIMFLPGEMFFSSALHRDPNLIEEGVGNGVIIASPTTLIALLRAVAYGWQQETIARSAQQVNTLGRELHDRVRVFAEHMVKLGRSLGTSMQTYNQAVGSLESRVLASARKFRDLGAAGGKEIPELAPLERAAREPQLPEAPECGDTDPRALIQPDTGPET</sequence>
<evidence type="ECO:0000256" key="4">
    <source>
        <dbReference type="ARBA" id="ARBA00023172"/>
    </source>
</evidence>
<keyword evidence="7" id="KW-0812">Transmembrane</keyword>
<feature type="transmembrane region" description="Helical" evidence="7">
    <location>
        <begin position="6"/>
        <end position="29"/>
    </location>
</feature>
<dbReference type="AlphaFoldDB" id="A0A1T4XSM6"/>
<keyword evidence="3 5" id="KW-0175">Coiled coil</keyword>
<dbReference type="Pfam" id="PF02646">
    <property type="entry name" value="RmuC"/>
    <property type="match status" value="1"/>
</dbReference>
<feature type="coiled-coil region" evidence="5">
    <location>
        <begin position="29"/>
        <end position="108"/>
    </location>
</feature>
<evidence type="ECO:0000256" key="3">
    <source>
        <dbReference type="ARBA" id="ARBA00023054"/>
    </source>
</evidence>
<accession>A0A1T4XSM6</accession>
<dbReference type="Gene3D" id="1.10.287.1490">
    <property type="match status" value="1"/>
</dbReference>
<feature type="region of interest" description="Disordered" evidence="6">
    <location>
        <begin position="445"/>
        <end position="483"/>
    </location>
</feature>
<keyword evidence="9" id="KW-1185">Reference proteome</keyword>
<dbReference type="Proteomes" id="UP000190027">
    <property type="component" value="Unassembled WGS sequence"/>
</dbReference>
<gene>
    <name evidence="8" type="ORF">SAMN02745704_02416</name>
</gene>
<dbReference type="PANTHER" id="PTHR30563">
    <property type="entry name" value="DNA RECOMBINATION PROTEIN RMUC"/>
    <property type="match status" value="1"/>
</dbReference>
<comment type="function">
    <text evidence="1">Involved in DNA recombination.</text>
</comment>
<evidence type="ECO:0000256" key="1">
    <source>
        <dbReference type="ARBA" id="ARBA00003416"/>
    </source>
</evidence>
<evidence type="ECO:0000256" key="6">
    <source>
        <dbReference type="SAM" id="MobiDB-lite"/>
    </source>
</evidence>
<keyword evidence="4" id="KW-0233">DNA recombination</keyword>
<comment type="similarity">
    <text evidence="2">Belongs to the RmuC family.</text>
</comment>
<dbReference type="OrthoDB" id="9765111at2"/>
<keyword evidence="7" id="KW-1133">Transmembrane helix</keyword>
<keyword evidence="7" id="KW-0472">Membrane</keyword>
<dbReference type="InterPro" id="IPR003798">
    <property type="entry name" value="DNA_recombination_RmuC"/>
</dbReference>
<evidence type="ECO:0000256" key="7">
    <source>
        <dbReference type="SAM" id="Phobius"/>
    </source>
</evidence>
<reference evidence="8 9" key="1">
    <citation type="submission" date="2017-02" db="EMBL/GenBank/DDBJ databases">
        <authorList>
            <person name="Peterson S.W."/>
        </authorList>
    </citation>
    <scope>NUCLEOTIDE SEQUENCE [LARGE SCALE GENOMIC DNA]</scope>
    <source>
        <strain evidence="8 9">DSM 16080</strain>
    </source>
</reference>
<organism evidence="8 9">
    <name type="scientific">Paucidesulfovibrio gracilis DSM 16080</name>
    <dbReference type="NCBI Taxonomy" id="1121449"/>
    <lineage>
        <taxon>Bacteria</taxon>
        <taxon>Pseudomonadati</taxon>
        <taxon>Thermodesulfobacteriota</taxon>
        <taxon>Desulfovibrionia</taxon>
        <taxon>Desulfovibrionales</taxon>
        <taxon>Desulfovibrionaceae</taxon>
        <taxon>Paucidesulfovibrio</taxon>
    </lineage>
</organism>
<evidence type="ECO:0000313" key="9">
    <source>
        <dbReference type="Proteomes" id="UP000190027"/>
    </source>
</evidence>
<dbReference type="GO" id="GO:0006310">
    <property type="term" value="P:DNA recombination"/>
    <property type="evidence" value="ECO:0007669"/>
    <property type="project" value="UniProtKB-KW"/>
</dbReference>
<dbReference type="RefSeq" id="WP_078717962.1">
    <property type="nucleotide sequence ID" value="NZ_FUYC01000016.1"/>
</dbReference>
<dbReference type="PANTHER" id="PTHR30563:SF0">
    <property type="entry name" value="DNA RECOMBINATION PROTEIN RMUC"/>
    <property type="match status" value="1"/>
</dbReference>
<proteinExistence type="inferred from homology"/>